<keyword evidence="14 19" id="KW-0862">Zinc</keyword>
<feature type="binding site" evidence="19">
    <location>
        <position position="200"/>
    </location>
    <ligand>
        <name>Zn(2+)</name>
        <dbReference type="ChEBI" id="CHEBI:29105"/>
    </ligand>
</feature>
<evidence type="ECO:0000256" key="7">
    <source>
        <dbReference type="ARBA" id="ARBA00013998"/>
    </source>
</evidence>
<dbReference type="PROSITE" id="PS50970">
    <property type="entry name" value="HCY"/>
    <property type="match status" value="1"/>
</dbReference>
<dbReference type="Gene3D" id="3.20.20.330">
    <property type="entry name" value="Homocysteine-binding-like domain"/>
    <property type="match status" value="1"/>
</dbReference>
<evidence type="ECO:0000256" key="18">
    <source>
        <dbReference type="ARBA" id="ARBA00031040"/>
    </source>
</evidence>
<dbReference type="PROSITE" id="PS51332">
    <property type="entry name" value="B12_BINDING"/>
    <property type="match status" value="1"/>
</dbReference>
<dbReference type="SUPFAM" id="SSF51717">
    <property type="entry name" value="Dihydropteroate synthetase-like"/>
    <property type="match status" value="1"/>
</dbReference>
<feature type="domain" description="B12-binding N-terminal" evidence="23">
    <location>
        <begin position="585"/>
        <end position="678"/>
    </location>
</feature>
<dbReference type="PROSITE" id="PS50972">
    <property type="entry name" value="PTERIN_BINDING"/>
    <property type="match status" value="1"/>
</dbReference>
<keyword evidence="15" id="KW-0486">Methionine biosynthesis</keyword>
<sequence length="798" mass="84689">MDFRTFLQQNIAVFDGAFGTMVQKSGARVGTVPEEINLTQPHIAADIHRAYAAAGADVITADTFGANEKKVGSAARAQELIEAGVRLAKEAAPGKFIALDIGPIGMLLEPMGTLSFEEAYQIFARTVEAGARAGADLVLIETMADLQELRAALLAAREHSALPVLCSMTFEENGRTFAGCDPACYALAASPLADAVGVNCSLGPRKLLPIVQKILDYTDKPVLVQANAGLPDADMNYDVSAEEFADVYAEFLRMGVRIVGGCCGTTPEYIRKLRALADGAVPFAPAGKLAGRSLVCSARRMAEVDGCRVIGERINPTGKKAMKAALLAGDWGYAQAQAVEQEEAGADILDVNAGLPEIDEKQALCKLVQAVQAVSDLPIQIDCGKADAVEAALRVYAGKAIVNSVNGEDRVLAAILPVVKKYGAAVVGLTMDEHGIPKTAEERVRIAEKIIRTCASYGIPQEDIYIDCLTLTVSAEQGQAHETLEALRQIKQKYRVRTVLGVSNISFGLPNRQIVNTSFLTAALFAGLDAPILNPNVPENMQAVAAFRALSGQDKNCADYVARYAAPITKQTPAASPAAASSPASPSPSSDNNKEGSEIFALIKKGLPAAGAACAALLEREAPLSVIDDYLIPALNAVGEEYERGTLFLPQLIAAAESAKLCFDEVKKKLPGGAASRGDIVLATVQGDIHDIGKNIVKTVLENYGYRVFDLGKNVPPEAVVRACKQHNIRLCGLSALMTTTVVHMEETIRLLRKECPDCRVMVGGAVLNPDYAKKIGADYYCKDANADVKAAEEVFGK</sequence>
<organism evidence="24 25">
    <name type="scientific">Candidatus Borkfalkia faecavium</name>
    <dbReference type="NCBI Taxonomy" id="2838508"/>
    <lineage>
        <taxon>Bacteria</taxon>
        <taxon>Bacillati</taxon>
        <taxon>Bacillota</taxon>
        <taxon>Clostridia</taxon>
        <taxon>Christensenellales</taxon>
        <taxon>Christensenellaceae</taxon>
        <taxon>Candidatus Borkfalkia</taxon>
    </lineage>
</organism>
<dbReference type="SUPFAM" id="SSF52242">
    <property type="entry name" value="Cobalamin (vitamin B12)-binding domain"/>
    <property type="match status" value="1"/>
</dbReference>
<dbReference type="EC" id="2.1.1.13" evidence="6"/>
<comment type="function">
    <text evidence="17">Catalyzes the transfer of a methyl group from methyl-cobalamin to homocysteine, yielding enzyme-bound cob(I)alamin and methionine. Subsequently, remethylates the cofactor using methyltetrahydrofolate.</text>
</comment>
<dbReference type="SUPFAM" id="SSF47644">
    <property type="entry name" value="Methionine synthase domain"/>
    <property type="match status" value="1"/>
</dbReference>
<comment type="caution">
    <text evidence="24">The sequence shown here is derived from an EMBL/GenBank/DDBJ whole genome shotgun (WGS) entry which is preliminary data.</text>
</comment>
<dbReference type="PANTHER" id="PTHR45833:SF1">
    <property type="entry name" value="METHIONINE SYNTHASE"/>
    <property type="match status" value="1"/>
</dbReference>
<comment type="similarity">
    <text evidence="5">Belongs to the vitamin-B12 dependent methionine synthase family.</text>
</comment>
<evidence type="ECO:0000256" key="8">
    <source>
        <dbReference type="ARBA" id="ARBA00022603"/>
    </source>
</evidence>
<evidence type="ECO:0000259" key="22">
    <source>
        <dbReference type="PROSITE" id="PS51332"/>
    </source>
</evidence>
<evidence type="ECO:0000256" key="12">
    <source>
        <dbReference type="ARBA" id="ARBA00022691"/>
    </source>
</evidence>
<evidence type="ECO:0000313" key="25">
    <source>
        <dbReference type="Proteomes" id="UP000886847"/>
    </source>
</evidence>
<protein>
    <recommendedName>
        <fullName evidence="7">Methionine synthase</fullName>
        <ecNumber evidence="6">2.1.1.13</ecNumber>
    </recommendedName>
    <alternativeName>
        <fullName evidence="18">5-methyltetrahydrofolate--homocysteine methyltransferase</fullName>
    </alternativeName>
</protein>
<dbReference type="Pfam" id="PF00809">
    <property type="entry name" value="Pterin_bind"/>
    <property type="match status" value="1"/>
</dbReference>
<dbReference type="GO" id="GO:0008705">
    <property type="term" value="F:methionine synthase activity"/>
    <property type="evidence" value="ECO:0007669"/>
    <property type="project" value="UniProtKB-EC"/>
</dbReference>
<dbReference type="PROSITE" id="PS51337">
    <property type="entry name" value="B12_BINDING_NTER"/>
    <property type="match status" value="1"/>
</dbReference>
<evidence type="ECO:0000259" key="20">
    <source>
        <dbReference type="PROSITE" id="PS50970"/>
    </source>
</evidence>
<reference evidence="24" key="1">
    <citation type="journal article" date="2021" name="PeerJ">
        <title>Extensive microbial diversity within the chicken gut microbiome revealed by metagenomics and culture.</title>
        <authorList>
            <person name="Gilroy R."/>
            <person name="Ravi A."/>
            <person name="Getino M."/>
            <person name="Pursley I."/>
            <person name="Horton D.L."/>
            <person name="Alikhan N.F."/>
            <person name="Baker D."/>
            <person name="Gharbi K."/>
            <person name="Hall N."/>
            <person name="Watson M."/>
            <person name="Adriaenssens E.M."/>
            <person name="Foster-Nyarko E."/>
            <person name="Jarju S."/>
            <person name="Secka A."/>
            <person name="Antonio M."/>
            <person name="Oren A."/>
            <person name="Chaudhuri R.R."/>
            <person name="La Ragione R."/>
            <person name="Hildebrand F."/>
            <person name="Pallen M.J."/>
        </authorList>
    </citation>
    <scope>NUCLEOTIDE SEQUENCE</scope>
    <source>
        <strain evidence="24">2189</strain>
    </source>
</reference>
<name>A0A9D1VZB3_9FIRM</name>
<dbReference type="Gene3D" id="3.20.20.20">
    <property type="entry name" value="Dihydropteroate synthase-like"/>
    <property type="match status" value="1"/>
</dbReference>
<comment type="pathway">
    <text evidence="4">Amino-acid biosynthesis; L-methionine biosynthesis via de novo pathway; L-methionine from L-homocysteine (MetH route): step 1/1.</text>
</comment>
<feature type="domain" description="Pterin-binding" evidence="21">
    <location>
        <begin position="307"/>
        <end position="551"/>
    </location>
</feature>
<dbReference type="InterPro" id="IPR011005">
    <property type="entry name" value="Dihydropteroate_synth-like_sf"/>
</dbReference>
<dbReference type="Pfam" id="PF02607">
    <property type="entry name" value="B12-binding_2"/>
    <property type="match status" value="1"/>
</dbReference>
<keyword evidence="13 19" id="KW-0479">Metal-binding</keyword>
<dbReference type="InterPro" id="IPR036589">
    <property type="entry name" value="HCY_dom_sf"/>
</dbReference>
<dbReference type="SUPFAM" id="SSF82282">
    <property type="entry name" value="Homocysteine S-methyltransferase"/>
    <property type="match status" value="1"/>
</dbReference>
<dbReference type="NCBIfam" id="NF005719">
    <property type="entry name" value="PRK07535.1"/>
    <property type="match status" value="1"/>
</dbReference>
<dbReference type="GO" id="GO:0005829">
    <property type="term" value="C:cytosol"/>
    <property type="evidence" value="ECO:0007669"/>
    <property type="project" value="TreeGrafter"/>
</dbReference>
<dbReference type="InterPro" id="IPR050554">
    <property type="entry name" value="Met_Synthase/Corrinoid"/>
</dbReference>
<gene>
    <name evidence="24" type="ORF">H9851_00295</name>
</gene>
<evidence type="ECO:0000256" key="3">
    <source>
        <dbReference type="ARBA" id="ARBA00001956"/>
    </source>
</evidence>
<comment type="catalytic activity">
    <reaction evidence="1">
        <text>(6S)-5-methyl-5,6,7,8-tetrahydrofolate + L-homocysteine = (6S)-5,6,7,8-tetrahydrofolate + L-methionine</text>
        <dbReference type="Rhea" id="RHEA:11172"/>
        <dbReference type="ChEBI" id="CHEBI:18608"/>
        <dbReference type="ChEBI" id="CHEBI:57453"/>
        <dbReference type="ChEBI" id="CHEBI:57844"/>
        <dbReference type="ChEBI" id="CHEBI:58199"/>
        <dbReference type="EC" id="2.1.1.13"/>
    </reaction>
</comment>
<dbReference type="GO" id="GO:0046872">
    <property type="term" value="F:metal ion binding"/>
    <property type="evidence" value="ECO:0007669"/>
    <property type="project" value="UniProtKB-KW"/>
</dbReference>
<dbReference type="Gene3D" id="3.40.50.280">
    <property type="entry name" value="Cobalamin-binding domain"/>
    <property type="match status" value="1"/>
</dbReference>
<feature type="binding site" evidence="19">
    <location>
        <position position="263"/>
    </location>
    <ligand>
        <name>Zn(2+)</name>
        <dbReference type="ChEBI" id="CHEBI:29105"/>
    </ligand>
</feature>
<evidence type="ECO:0000259" key="21">
    <source>
        <dbReference type="PROSITE" id="PS50972"/>
    </source>
</evidence>
<dbReference type="InterPro" id="IPR003726">
    <property type="entry name" value="HCY_dom"/>
</dbReference>
<dbReference type="InterPro" id="IPR036724">
    <property type="entry name" value="Cobalamin-bd_sf"/>
</dbReference>
<dbReference type="Pfam" id="PF02310">
    <property type="entry name" value="B12-binding"/>
    <property type="match status" value="1"/>
</dbReference>
<dbReference type="InterPro" id="IPR003759">
    <property type="entry name" value="Cbl-bd_cap"/>
</dbReference>
<dbReference type="InterPro" id="IPR036594">
    <property type="entry name" value="Meth_synthase_dom"/>
</dbReference>
<dbReference type="InterPro" id="IPR000489">
    <property type="entry name" value="Pterin-binding_dom"/>
</dbReference>
<evidence type="ECO:0000259" key="23">
    <source>
        <dbReference type="PROSITE" id="PS51337"/>
    </source>
</evidence>
<dbReference type="SMART" id="SM01018">
    <property type="entry name" value="B12-binding_2"/>
    <property type="match status" value="1"/>
</dbReference>
<evidence type="ECO:0000256" key="9">
    <source>
        <dbReference type="ARBA" id="ARBA00022605"/>
    </source>
</evidence>
<comment type="cofactor">
    <cofactor evidence="2 19">
        <name>Zn(2+)</name>
        <dbReference type="ChEBI" id="CHEBI:29105"/>
    </cofactor>
</comment>
<dbReference type="Gene3D" id="1.10.1240.10">
    <property type="entry name" value="Methionine synthase domain"/>
    <property type="match status" value="1"/>
</dbReference>
<evidence type="ECO:0000256" key="2">
    <source>
        <dbReference type="ARBA" id="ARBA00001947"/>
    </source>
</evidence>
<feature type="domain" description="Hcy-binding" evidence="20">
    <location>
        <begin position="1"/>
        <end position="277"/>
    </location>
</feature>
<dbReference type="InterPro" id="IPR006158">
    <property type="entry name" value="Cobalamin-bd"/>
</dbReference>
<evidence type="ECO:0000256" key="1">
    <source>
        <dbReference type="ARBA" id="ARBA00001700"/>
    </source>
</evidence>
<evidence type="ECO:0000256" key="16">
    <source>
        <dbReference type="ARBA" id="ARBA00023285"/>
    </source>
</evidence>
<keyword evidence="9" id="KW-0028">Amino-acid biosynthesis</keyword>
<comment type="cofactor">
    <cofactor evidence="3">
        <name>methylcob(III)alamin</name>
        <dbReference type="ChEBI" id="CHEBI:28115"/>
    </cofactor>
</comment>
<dbReference type="GO" id="GO:0031419">
    <property type="term" value="F:cobalamin binding"/>
    <property type="evidence" value="ECO:0007669"/>
    <property type="project" value="UniProtKB-KW"/>
</dbReference>
<accession>A0A9D1VZB3</accession>
<evidence type="ECO:0000256" key="17">
    <source>
        <dbReference type="ARBA" id="ARBA00025552"/>
    </source>
</evidence>
<evidence type="ECO:0000256" key="13">
    <source>
        <dbReference type="ARBA" id="ARBA00022723"/>
    </source>
</evidence>
<keyword evidence="11 19" id="KW-0808">Transferase</keyword>
<dbReference type="GO" id="GO:0032259">
    <property type="term" value="P:methylation"/>
    <property type="evidence" value="ECO:0007669"/>
    <property type="project" value="UniProtKB-KW"/>
</dbReference>
<evidence type="ECO:0000256" key="14">
    <source>
        <dbReference type="ARBA" id="ARBA00022833"/>
    </source>
</evidence>
<evidence type="ECO:0000256" key="15">
    <source>
        <dbReference type="ARBA" id="ARBA00023167"/>
    </source>
</evidence>
<evidence type="ECO:0000256" key="4">
    <source>
        <dbReference type="ARBA" id="ARBA00005178"/>
    </source>
</evidence>
<feature type="domain" description="B12-binding" evidence="22">
    <location>
        <begin position="677"/>
        <end position="798"/>
    </location>
</feature>
<dbReference type="Proteomes" id="UP000886847">
    <property type="component" value="Unassembled WGS sequence"/>
</dbReference>
<feature type="binding site" evidence="19">
    <location>
        <position position="262"/>
    </location>
    <ligand>
        <name>Zn(2+)</name>
        <dbReference type="ChEBI" id="CHEBI:29105"/>
    </ligand>
</feature>
<dbReference type="EMBL" id="DXEW01000003">
    <property type="protein sequence ID" value="HIX49709.1"/>
    <property type="molecule type" value="Genomic_DNA"/>
</dbReference>
<keyword evidence="16" id="KW-0170">Cobalt</keyword>
<dbReference type="GO" id="GO:0050667">
    <property type="term" value="P:homocysteine metabolic process"/>
    <property type="evidence" value="ECO:0007669"/>
    <property type="project" value="TreeGrafter"/>
</dbReference>
<proteinExistence type="inferred from homology"/>
<evidence type="ECO:0000313" key="24">
    <source>
        <dbReference type="EMBL" id="HIX49709.1"/>
    </source>
</evidence>
<keyword evidence="12" id="KW-0949">S-adenosyl-L-methionine</keyword>
<keyword evidence="10" id="KW-0846">Cobalamin</keyword>
<evidence type="ECO:0000256" key="6">
    <source>
        <dbReference type="ARBA" id="ARBA00012032"/>
    </source>
</evidence>
<keyword evidence="8 19" id="KW-0489">Methyltransferase</keyword>
<dbReference type="AlphaFoldDB" id="A0A9D1VZB3"/>
<evidence type="ECO:0000256" key="19">
    <source>
        <dbReference type="PROSITE-ProRule" id="PRU00333"/>
    </source>
</evidence>
<dbReference type="PANTHER" id="PTHR45833">
    <property type="entry name" value="METHIONINE SYNTHASE"/>
    <property type="match status" value="1"/>
</dbReference>
<evidence type="ECO:0000256" key="10">
    <source>
        <dbReference type="ARBA" id="ARBA00022628"/>
    </source>
</evidence>
<reference evidence="24" key="2">
    <citation type="submission" date="2021-04" db="EMBL/GenBank/DDBJ databases">
        <authorList>
            <person name="Gilroy R."/>
        </authorList>
    </citation>
    <scope>NUCLEOTIDE SEQUENCE</scope>
    <source>
        <strain evidence="24">2189</strain>
    </source>
</reference>
<dbReference type="GO" id="GO:0046653">
    <property type="term" value="P:tetrahydrofolate metabolic process"/>
    <property type="evidence" value="ECO:0007669"/>
    <property type="project" value="TreeGrafter"/>
</dbReference>
<evidence type="ECO:0000256" key="5">
    <source>
        <dbReference type="ARBA" id="ARBA00010398"/>
    </source>
</evidence>
<dbReference type="Pfam" id="PF02574">
    <property type="entry name" value="S-methyl_trans"/>
    <property type="match status" value="1"/>
</dbReference>
<evidence type="ECO:0000256" key="11">
    <source>
        <dbReference type="ARBA" id="ARBA00022679"/>
    </source>
</evidence>